<gene>
    <name evidence="1" type="ORF">GCM10007916_29990</name>
</gene>
<proteinExistence type="predicted"/>
<keyword evidence="2" id="KW-1185">Reference proteome</keyword>
<sequence length="252" mass="29721">MNQLNSCIYQGEVFHQRFSPRKHKFSYRIFFLAIDLDELPTLNKMGRYFKTDSFAPLRFCGADYLYNKKQISKQDVWNKVTELGGHRQPGRVLFVGQMRCFGLYFSPINSYYCYDQQGNLIYLLAEVSNTPWNERQYYLIDMASEQQCEKTFHVSPFMDLDMKYHWRIKAPAEQLSLSIENFSLHHEQKKLFIASVAMTRQEFTNNNLLKNLLAIPMMTLKTVLGIYWQALKLYIKGVPYIAHSKKEKSNAN</sequence>
<reference evidence="2" key="1">
    <citation type="journal article" date="2019" name="Int. J. Syst. Evol. Microbiol.">
        <title>The Global Catalogue of Microorganisms (GCM) 10K type strain sequencing project: providing services to taxonomists for standard genome sequencing and annotation.</title>
        <authorList>
            <consortium name="The Broad Institute Genomics Platform"/>
            <consortium name="The Broad Institute Genome Sequencing Center for Infectious Disease"/>
            <person name="Wu L."/>
            <person name="Ma J."/>
        </authorList>
    </citation>
    <scope>NUCLEOTIDE SEQUENCE [LARGE SCALE GENOMIC DNA]</scope>
    <source>
        <strain evidence="2">NBRC 103166</strain>
    </source>
</reference>
<organism evidence="1 2">
    <name type="scientific">Psychromonas marina</name>
    <dbReference type="NCBI Taxonomy" id="88364"/>
    <lineage>
        <taxon>Bacteria</taxon>
        <taxon>Pseudomonadati</taxon>
        <taxon>Pseudomonadota</taxon>
        <taxon>Gammaproteobacteria</taxon>
        <taxon>Alteromonadales</taxon>
        <taxon>Psychromonadaceae</taxon>
        <taxon>Psychromonas</taxon>
    </lineage>
</organism>
<name>A0ABQ6E3U4_9GAMM</name>
<accession>A0ABQ6E3U4</accession>
<dbReference type="RefSeq" id="WP_284205022.1">
    <property type="nucleotide sequence ID" value="NZ_BSPQ01000016.1"/>
</dbReference>
<dbReference type="PANTHER" id="PTHR33973:SF4">
    <property type="entry name" value="OS07G0153300 PROTEIN"/>
    <property type="match status" value="1"/>
</dbReference>
<dbReference type="EMBL" id="BSPQ01000016">
    <property type="protein sequence ID" value="GLS91929.1"/>
    <property type="molecule type" value="Genomic_DNA"/>
</dbReference>
<comment type="caution">
    <text evidence="1">The sequence shown here is derived from an EMBL/GenBank/DDBJ whole genome shotgun (WGS) entry which is preliminary data.</text>
</comment>
<evidence type="ECO:0000313" key="2">
    <source>
        <dbReference type="Proteomes" id="UP001157353"/>
    </source>
</evidence>
<dbReference type="PANTHER" id="PTHR33973">
    <property type="entry name" value="OS07G0153300 PROTEIN"/>
    <property type="match status" value="1"/>
</dbReference>
<dbReference type="Proteomes" id="UP001157353">
    <property type="component" value="Unassembled WGS sequence"/>
</dbReference>
<dbReference type="InterPro" id="IPR010775">
    <property type="entry name" value="DUF1365"/>
</dbReference>
<dbReference type="Pfam" id="PF07103">
    <property type="entry name" value="DUF1365"/>
    <property type="match status" value="1"/>
</dbReference>
<protein>
    <submittedName>
        <fullName evidence="1">DUF1365 domain-containing protein</fullName>
    </submittedName>
</protein>
<evidence type="ECO:0000313" key="1">
    <source>
        <dbReference type="EMBL" id="GLS91929.1"/>
    </source>
</evidence>